<dbReference type="Pfam" id="PF19877">
    <property type="entry name" value="DUF6350"/>
    <property type="match status" value="1"/>
</dbReference>
<evidence type="ECO:0000256" key="2">
    <source>
        <dbReference type="SAM" id="Phobius"/>
    </source>
</evidence>
<name>A0A3G6IYZ5_9CORY</name>
<feature type="transmembrane region" description="Helical" evidence="2">
    <location>
        <begin position="21"/>
        <end position="51"/>
    </location>
</feature>
<evidence type="ECO:0000256" key="1">
    <source>
        <dbReference type="SAM" id="MobiDB-lite"/>
    </source>
</evidence>
<dbReference type="KEGG" id="cgk:CGERO_03460"/>
<dbReference type="AlphaFoldDB" id="A0A3G6IYZ5"/>
<accession>A0A3G6IYZ5</accession>
<keyword evidence="2" id="KW-0812">Transmembrane</keyword>
<sequence length="438" mass="46492">MASKNIAEQSAAQRIRSYLSIAIVPNGTAVLIAIILALLLLVLSSTTLAALPATVANIWLVSNMVPVQGGGITVGLLPMSPAILLMVAVARRIRRNVKETVSLRTLGGIVAVSLGLPLLLTLTAAAMLLDASQVFDVSPPNIFAAIARTFAVHLIAVIFGMGPRLWRALSKHVGVSPAWVDSAVHVLGFGARLLFLGLGAALISLALHYQAVAESLQPYNPRGIAAVVLLCVLYLPNVAVAGLAMLLGADFQIQDLSISLFDAQLPILPPVPWFAALPQSHAAWMPLLMAIPAAFIFRHAMSSLTSWKQLALNTATLVLAALLTTAFTGGALGYFGTVGPSLWLSALLIMAWYAGIGAVTVAVVSYISRETVVEPEIVEDVEPEETEVEVDPQEEEPVAEVLEGEVIESEQAPEEPEATQEEDEAEDVEKLEKDSEEQ</sequence>
<proteinExistence type="predicted"/>
<feature type="compositionally biased region" description="Acidic residues" evidence="1">
    <location>
        <begin position="381"/>
        <end position="427"/>
    </location>
</feature>
<organism evidence="3 4">
    <name type="scientific">Corynebacterium gerontici</name>
    <dbReference type="NCBI Taxonomy" id="2079234"/>
    <lineage>
        <taxon>Bacteria</taxon>
        <taxon>Bacillati</taxon>
        <taxon>Actinomycetota</taxon>
        <taxon>Actinomycetes</taxon>
        <taxon>Mycobacteriales</taxon>
        <taxon>Corynebacteriaceae</taxon>
        <taxon>Corynebacterium</taxon>
    </lineage>
</organism>
<keyword evidence="2" id="KW-1133">Transmembrane helix</keyword>
<feature type="transmembrane region" description="Helical" evidence="2">
    <location>
        <begin position="310"/>
        <end position="336"/>
    </location>
</feature>
<feature type="transmembrane region" description="Helical" evidence="2">
    <location>
        <begin position="105"/>
        <end position="129"/>
    </location>
</feature>
<feature type="transmembrane region" description="Helical" evidence="2">
    <location>
        <begin position="71"/>
        <end position="93"/>
    </location>
</feature>
<evidence type="ECO:0000313" key="4">
    <source>
        <dbReference type="Proteomes" id="UP000271587"/>
    </source>
</evidence>
<feature type="transmembrane region" description="Helical" evidence="2">
    <location>
        <begin position="224"/>
        <end position="249"/>
    </location>
</feature>
<keyword evidence="4" id="KW-1185">Reference proteome</keyword>
<protein>
    <submittedName>
        <fullName evidence="3">Uncharacterized protein</fullName>
    </submittedName>
</protein>
<dbReference type="Proteomes" id="UP000271587">
    <property type="component" value="Chromosome"/>
</dbReference>
<feature type="transmembrane region" description="Helical" evidence="2">
    <location>
        <begin position="193"/>
        <end position="212"/>
    </location>
</feature>
<feature type="transmembrane region" description="Helical" evidence="2">
    <location>
        <begin position="342"/>
        <end position="367"/>
    </location>
</feature>
<gene>
    <name evidence="3" type="ORF">CGERO_03460</name>
</gene>
<dbReference type="InterPro" id="IPR045931">
    <property type="entry name" value="DUF6350"/>
</dbReference>
<feature type="compositionally biased region" description="Basic and acidic residues" evidence="1">
    <location>
        <begin position="428"/>
        <end position="438"/>
    </location>
</feature>
<reference evidence="3 4" key="1">
    <citation type="submission" date="2018-11" db="EMBL/GenBank/DDBJ databases">
        <authorList>
            <person name="Kleinhagauer T."/>
            <person name="Glaeser S.P."/>
            <person name="Spergser J."/>
            <person name="Ruckert C."/>
            <person name="Kaempfer P."/>
            <person name="Busse H.-J."/>
        </authorList>
    </citation>
    <scope>NUCLEOTIDE SEQUENCE [LARGE SCALE GENOMIC DNA]</scope>
    <source>
        <strain evidence="3 4">W8</strain>
    </source>
</reference>
<dbReference type="EMBL" id="CP033897">
    <property type="protein sequence ID" value="AZA11011.1"/>
    <property type="molecule type" value="Genomic_DNA"/>
</dbReference>
<feature type="transmembrane region" description="Helical" evidence="2">
    <location>
        <begin position="141"/>
        <end position="161"/>
    </location>
</feature>
<evidence type="ECO:0000313" key="3">
    <source>
        <dbReference type="EMBL" id="AZA11011.1"/>
    </source>
</evidence>
<feature type="region of interest" description="Disordered" evidence="1">
    <location>
        <begin position="381"/>
        <end position="438"/>
    </location>
</feature>
<keyword evidence="2" id="KW-0472">Membrane</keyword>